<evidence type="ECO:0000256" key="2">
    <source>
        <dbReference type="ARBA" id="ARBA00019907"/>
    </source>
</evidence>
<feature type="transmembrane region" description="Helical" evidence="4">
    <location>
        <begin position="141"/>
        <end position="164"/>
    </location>
</feature>
<dbReference type="EC" id="7.1.1.-" evidence="4"/>
<comment type="subunit">
    <text evidence="3">Composed of 13 different subunits. Subunits NuoA, H, J, K, L, M, N constitute the membrane sector of the complex.</text>
</comment>
<feature type="transmembrane region" description="Helical" evidence="4">
    <location>
        <begin position="91"/>
        <end position="112"/>
    </location>
</feature>
<dbReference type="OrthoDB" id="9795409at2"/>
<dbReference type="InterPro" id="IPR001457">
    <property type="entry name" value="NADH_UbQ/plastoQ_OxRdtase_su6"/>
</dbReference>
<dbReference type="Pfam" id="PF00499">
    <property type="entry name" value="Oxidored_q3"/>
    <property type="match status" value="1"/>
</dbReference>
<evidence type="ECO:0000313" key="6">
    <source>
        <dbReference type="EMBL" id="RDZ28794.1"/>
    </source>
</evidence>
<comment type="function">
    <text evidence="4">NDH-1 shuttles electrons from NADH, via FMN and iron-sulfur (Fe-S) centers, to quinones in the respiratory chain. Couples the redox reaction to proton translocation (for every two electrons transferred, four hydrogen ions are translocated across the cytoplasmic membrane), and thus conserves the redox energy in a proton gradient.</text>
</comment>
<dbReference type="GO" id="GO:0008137">
    <property type="term" value="F:NADH dehydrogenase (ubiquinone) activity"/>
    <property type="evidence" value="ECO:0007669"/>
    <property type="project" value="UniProtKB-UniRule"/>
</dbReference>
<name>A0A371K4K1_9GAMM</name>
<proteinExistence type="inferred from homology"/>
<protein>
    <recommendedName>
        <fullName evidence="2 4">NADH-quinone oxidoreductase subunit J</fullName>
        <ecNumber evidence="4">7.1.1.-</ecNumber>
    </recommendedName>
</protein>
<dbReference type="PANTHER" id="PTHR33269">
    <property type="entry name" value="NADH-UBIQUINONE OXIDOREDUCTASE CHAIN 6"/>
    <property type="match status" value="1"/>
</dbReference>
<dbReference type="PANTHER" id="PTHR33269:SF17">
    <property type="entry name" value="NADH-UBIQUINONE OXIDOREDUCTASE CHAIN 6"/>
    <property type="match status" value="1"/>
</dbReference>
<evidence type="ECO:0000256" key="3">
    <source>
        <dbReference type="ARBA" id="ARBA00025811"/>
    </source>
</evidence>
<comment type="similarity">
    <text evidence="1 4">Belongs to the complex I subunit 6 family.</text>
</comment>
<dbReference type="RefSeq" id="WP_115858231.1">
    <property type="nucleotide sequence ID" value="NZ_QTSU01000001.1"/>
</dbReference>
<evidence type="ECO:0000313" key="7">
    <source>
        <dbReference type="Proteomes" id="UP000264492"/>
    </source>
</evidence>
<evidence type="ECO:0000256" key="5">
    <source>
        <dbReference type="SAM" id="MobiDB-lite"/>
    </source>
</evidence>
<gene>
    <name evidence="6" type="ORF">DX914_06680</name>
</gene>
<feature type="transmembrane region" description="Helical" evidence="4">
    <location>
        <begin position="32"/>
        <end position="49"/>
    </location>
</feature>
<dbReference type="GO" id="GO:0048038">
    <property type="term" value="F:quinone binding"/>
    <property type="evidence" value="ECO:0007669"/>
    <property type="project" value="UniProtKB-UniRule"/>
</dbReference>
<feature type="compositionally biased region" description="Low complexity" evidence="5">
    <location>
        <begin position="203"/>
        <end position="215"/>
    </location>
</feature>
<dbReference type="GO" id="GO:0005886">
    <property type="term" value="C:plasma membrane"/>
    <property type="evidence" value="ECO:0007669"/>
    <property type="project" value="UniProtKB-SubCell"/>
</dbReference>
<feature type="region of interest" description="Disordered" evidence="5">
    <location>
        <begin position="194"/>
        <end position="215"/>
    </location>
</feature>
<comment type="subcellular location">
    <subcellularLocation>
        <location evidence="4">Cell membrane</location>
        <topology evidence="4">Multi-pass membrane protein</topology>
    </subcellularLocation>
</comment>
<sequence>MDLAQIAFFVFALAAVASAVAVISVKNPVHAALSLVLTFFSVACVWIIAGAEFLGVALILVYVGAVMVLFLFVVMMLDIDVTPLREGYVRYLPVGLLVAVVMLLEMLTLIGVKASVAAPLTADASGGSNTKWLATALFTDFLLPFEVAAVILTVAVIAAVMLTLRRRPGAKHQNPSEQARVRAGDRLRVVKMDAVKPLPAEPEPSADAPAQEAKP</sequence>
<evidence type="ECO:0000256" key="1">
    <source>
        <dbReference type="ARBA" id="ARBA00005698"/>
    </source>
</evidence>
<accession>A0A371K4K1</accession>
<dbReference type="NCBIfam" id="NF005164">
    <property type="entry name" value="PRK06638.1-4"/>
    <property type="match status" value="1"/>
</dbReference>
<feature type="transmembrane region" description="Helical" evidence="4">
    <location>
        <begin position="6"/>
        <end position="25"/>
    </location>
</feature>
<dbReference type="GO" id="GO:0016491">
    <property type="term" value="F:oxidoreductase activity"/>
    <property type="evidence" value="ECO:0007669"/>
    <property type="project" value="UniProtKB-KW"/>
</dbReference>
<organism evidence="6 7">
    <name type="scientific">Lysobacter silvisoli</name>
    <dbReference type="NCBI Taxonomy" id="2293254"/>
    <lineage>
        <taxon>Bacteria</taxon>
        <taxon>Pseudomonadati</taxon>
        <taxon>Pseudomonadota</taxon>
        <taxon>Gammaproteobacteria</taxon>
        <taxon>Lysobacterales</taxon>
        <taxon>Lysobacteraceae</taxon>
        <taxon>Lysobacter</taxon>
    </lineage>
</organism>
<keyword evidence="4" id="KW-1133">Transmembrane helix</keyword>
<feature type="transmembrane region" description="Helical" evidence="4">
    <location>
        <begin position="55"/>
        <end position="79"/>
    </location>
</feature>
<keyword evidence="6" id="KW-0560">Oxidoreductase</keyword>
<dbReference type="Proteomes" id="UP000264492">
    <property type="component" value="Unassembled WGS sequence"/>
</dbReference>
<dbReference type="Gene3D" id="1.20.120.1200">
    <property type="entry name" value="NADH-ubiquinone/plastoquinone oxidoreductase chain 6, subunit NuoJ"/>
    <property type="match status" value="1"/>
</dbReference>
<keyword evidence="4" id="KW-0812">Transmembrane</keyword>
<evidence type="ECO:0000256" key="4">
    <source>
        <dbReference type="RuleBase" id="RU004429"/>
    </source>
</evidence>
<comment type="catalytic activity">
    <reaction evidence="4">
        <text>a quinone + NADH + 5 H(+)(in) = a quinol + NAD(+) + 4 H(+)(out)</text>
        <dbReference type="Rhea" id="RHEA:57888"/>
        <dbReference type="ChEBI" id="CHEBI:15378"/>
        <dbReference type="ChEBI" id="CHEBI:24646"/>
        <dbReference type="ChEBI" id="CHEBI:57540"/>
        <dbReference type="ChEBI" id="CHEBI:57945"/>
        <dbReference type="ChEBI" id="CHEBI:132124"/>
    </reaction>
</comment>
<dbReference type="EMBL" id="QTSU01000001">
    <property type="protein sequence ID" value="RDZ28794.1"/>
    <property type="molecule type" value="Genomic_DNA"/>
</dbReference>
<keyword evidence="7" id="KW-1185">Reference proteome</keyword>
<keyword evidence="4" id="KW-0874">Quinone</keyword>
<reference evidence="6 7" key="1">
    <citation type="submission" date="2018-08" db="EMBL/GenBank/DDBJ databases">
        <title>Lysobacter sp. zong2l5, whole genome shotgun sequence.</title>
        <authorList>
            <person name="Zhang X."/>
            <person name="Feng G."/>
            <person name="Zhu H."/>
        </authorList>
    </citation>
    <scope>NUCLEOTIDE SEQUENCE [LARGE SCALE GENOMIC DNA]</scope>
    <source>
        <strain evidence="7">zong2l5</strain>
    </source>
</reference>
<dbReference type="InterPro" id="IPR042106">
    <property type="entry name" value="Nuo/plastoQ_OxRdtase_6_NuoJ"/>
</dbReference>
<keyword evidence="4" id="KW-1003">Cell membrane</keyword>
<keyword evidence="4" id="KW-0520">NAD</keyword>
<comment type="caution">
    <text evidence="6">The sequence shown here is derived from an EMBL/GenBank/DDBJ whole genome shotgun (WGS) entry which is preliminary data.</text>
</comment>
<dbReference type="AlphaFoldDB" id="A0A371K4K1"/>
<keyword evidence="4" id="KW-0472">Membrane</keyword>